<evidence type="ECO:0000256" key="2">
    <source>
        <dbReference type="SAM" id="Phobius"/>
    </source>
</evidence>
<dbReference type="OrthoDB" id="1798639at2"/>
<keyword evidence="4" id="KW-1185">Reference proteome</keyword>
<proteinExistence type="predicted"/>
<dbReference type="AlphaFoldDB" id="M9M1Y5"/>
<dbReference type="RefSeq" id="WP_006286486.1">
    <property type="nucleotide sequence ID" value="NZ_BALG01000161.1"/>
</dbReference>
<reference evidence="3 4" key="1">
    <citation type="submission" date="2012-10" db="EMBL/GenBank/DDBJ databases">
        <title>Draft Genome Sequence of Paenibacillus popilliae ATCC 14706T.</title>
        <authorList>
            <person name="Iiyama K."/>
            <person name="Mori K."/>
            <person name="Mon H."/>
            <person name="Chieda Y."/>
            <person name="Lee J.M."/>
            <person name="Kusakabe T."/>
            <person name="Tashiro K."/>
            <person name="Asano S."/>
            <person name="Yasunaga-Aoki C."/>
            <person name="Shimizu S."/>
        </authorList>
    </citation>
    <scope>NUCLEOTIDE SEQUENCE [LARGE SCALE GENOMIC DNA]</scope>
    <source>
        <strain evidence="3 4">ATCC 14706</strain>
    </source>
</reference>
<feature type="compositionally biased region" description="Basic and acidic residues" evidence="1">
    <location>
        <begin position="47"/>
        <end position="81"/>
    </location>
</feature>
<organism evidence="3 4">
    <name type="scientific">Paenibacillus popilliae ATCC 14706</name>
    <dbReference type="NCBI Taxonomy" id="1212764"/>
    <lineage>
        <taxon>Bacteria</taxon>
        <taxon>Bacillati</taxon>
        <taxon>Bacillota</taxon>
        <taxon>Bacilli</taxon>
        <taxon>Bacillales</taxon>
        <taxon>Paenibacillaceae</taxon>
        <taxon>Paenibacillus</taxon>
    </lineage>
</organism>
<sequence>MDIFEKVLGFLLNNPFLAVILIGFVFSILRKDNKRANRMPSFGGDTAGHRPGSEPDDRDHDPDDMREEERSYPVYAGEERSSQAGLPQGYASHEMDSIALEERIAAMKPSVRPASAPRHAESSKKESAAAASVAIRPEEALKGVLWSEILGPPRAKRPYGRRSF</sequence>
<protein>
    <submittedName>
        <fullName evidence="3">Uncharacterized protein</fullName>
    </submittedName>
</protein>
<keyword evidence="2" id="KW-1133">Transmembrane helix</keyword>
<feature type="region of interest" description="Disordered" evidence="1">
    <location>
        <begin position="36"/>
        <end position="88"/>
    </location>
</feature>
<dbReference type="EMBL" id="BALG01000161">
    <property type="protein sequence ID" value="GAC42964.1"/>
    <property type="molecule type" value="Genomic_DNA"/>
</dbReference>
<accession>M9M1Y5</accession>
<keyword evidence="2" id="KW-0812">Transmembrane</keyword>
<evidence type="ECO:0000256" key="1">
    <source>
        <dbReference type="SAM" id="MobiDB-lite"/>
    </source>
</evidence>
<evidence type="ECO:0000313" key="3">
    <source>
        <dbReference type="EMBL" id="GAC42964.1"/>
    </source>
</evidence>
<comment type="caution">
    <text evidence="3">The sequence shown here is derived from an EMBL/GenBank/DDBJ whole genome shotgun (WGS) entry which is preliminary data.</text>
</comment>
<evidence type="ECO:0000313" key="4">
    <source>
        <dbReference type="Proteomes" id="UP000029453"/>
    </source>
</evidence>
<name>M9M1Y5_PAEPP</name>
<feature type="transmembrane region" description="Helical" evidence="2">
    <location>
        <begin position="12"/>
        <end position="29"/>
    </location>
</feature>
<feature type="region of interest" description="Disordered" evidence="1">
    <location>
        <begin position="109"/>
        <end position="133"/>
    </location>
</feature>
<feature type="compositionally biased region" description="Basic and acidic residues" evidence="1">
    <location>
        <begin position="118"/>
        <end position="127"/>
    </location>
</feature>
<dbReference type="Proteomes" id="UP000029453">
    <property type="component" value="Unassembled WGS sequence"/>
</dbReference>
<gene>
    <name evidence="3" type="ORF">PPOP_2327</name>
</gene>
<keyword evidence="2" id="KW-0472">Membrane</keyword>